<feature type="compositionally biased region" description="Pro residues" evidence="1">
    <location>
        <begin position="513"/>
        <end position="524"/>
    </location>
</feature>
<feature type="region of interest" description="Disordered" evidence="1">
    <location>
        <begin position="504"/>
        <end position="524"/>
    </location>
</feature>
<feature type="compositionally biased region" description="Low complexity" evidence="1">
    <location>
        <begin position="599"/>
        <end position="613"/>
    </location>
</feature>
<evidence type="ECO:0000313" key="4">
    <source>
        <dbReference type="EMBL" id="KIL68413.1"/>
    </source>
</evidence>
<protein>
    <submittedName>
        <fullName evidence="4">Uncharacterized protein</fullName>
    </submittedName>
</protein>
<feature type="signal peptide" evidence="3">
    <location>
        <begin position="1"/>
        <end position="18"/>
    </location>
</feature>
<keyword evidence="3" id="KW-0732">Signal</keyword>
<keyword evidence="2" id="KW-1133">Transmembrane helix</keyword>
<gene>
    <name evidence="4" type="ORF">M378DRAFT_21928</name>
</gene>
<feature type="region of interest" description="Disordered" evidence="1">
    <location>
        <begin position="589"/>
        <end position="620"/>
    </location>
</feature>
<dbReference type="OrthoDB" id="2686083at2759"/>
<name>A0A0C2XHI9_AMAMK</name>
<dbReference type="AlphaFoldDB" id="A0A0C2XHI9"/>
<evidence type="ECO:0000256" key="1">
    <source>
        <dbReference type="SAM" id="MobiDB-lite"/>
    </source>
</evidence>
<feature type="region of interest" description="Disordered" evidence="1">
    <location>
        <begin position="641"/>
        <end position="684"/>
    </location>
</feature>
<sequence>MKSTIWTLLSTAFHLVLARSSFLPVVALPPFMAAFPLIPVLAYTLIVSAVSYISVRVFKRFKISSDLFGFLRRKGRLSPFGIASHEHELLPTSTPSRLSNAAIGVYAGSSNVSILRSSSVNLLPGSPPLLISPASSPPPNTPFRRAANRSLASFSLLEPTCRKPRRSRSLSVLISRPHDRSSRLSPLPPQQGMLDDDVMNRDWIPLAPVSRNITSASGTCSSRDTLAPAPVLNVSISAPVTPRPNPDLLGPLIDISPISPTSSDLHDSPLAIMSSSSSELAPPSYSSSSESDSYGPSGIDMTLSRSSDIGAQRIGGAAGFAYDWGFETKWRTAPHASEKQNVGGPPKVSPIFNGRFDVDDASYIRCHEVRHPEGQDFDGIEQEKSPQVEMVFIGKPQKEHDEPILANNDSLSKSSEVEASADIKNASEGTIIDPATFEGNFVTEIVVCDSNTENTLAKACQDPESNLLSPPLITDKAVMGERPPVSIDTTQPPTLHKEGALLSAKKSLSPSPLQTPTPPASPPMMPMMIAISAGFGQFKPTVPTEPEPVLSVEKGEVDSEGMAQEDGDALNLPDNQEAGLDSTMAHAKEDVDVEQSEDAPTTPASSETSSPSSVRPAWSARAADAPPLGFSVARAATVEEEVAWPKASKKKEAVEPKESATEKVSEEPAAQRAVAPIEDLSTEPAQGARDIVQAPVLKLTPSLPGSFPEESETVHKDMQVQVVSATSTAVAHTVVGSRTGRRRNLMTGLPIDVALAMQLRPGFGVGADPAWMVRFLMSVFGWFAIMIAGRGGDVDVYAL</sequence>
<proteinExistence type="predicted"/>
<evidence type="ECO:0000313" key="5">
    <source>
        <dbReference type="Proteomes" id="UP000054549"/>
    </source>
</evidence>
<feature type="region of interest" description="Disordered" evidence="1">
    <location>
        <begin position="264"/>
        <end position="299"/>
    </location>
</feature>
<feature type="compositionally biased region" description="Basic and acidic residues" evidence="1">
    <location>
        <begin position="650"/>
        <end position="666"/>
    </location>
</feature>
<dbReference type="InParanoid" id="A0A0C2XHI9"/>
<dbReference type="EMBL" id="KN818228">
    <property type="protein sequence ID" value="KIL68413.1"/>
    <property type="molecule type" value="Genomic_DNA"/>
</dbReference>
<feature type="chain" id="PRO_5002158977" evidence="3">
    <location>
        <begin position="19"/>
        <end position="799"/>
    </location>
</feature>
<evidence type="ECO:0000256" key="3">
    <source>
        <dbReference type="SAM" id="SignalP"/>
    </source>
</evidence>
<feature type="region of interest" description="Disordered" evidence="1">
    <location>
        <begin position="556"/>
        <end position="577"/>
    </location>
</feature>
<evidence type="ECO:0000256" key="2">
    <source>
        <dbReference type="SAM" id="Phobius"/>
    </source>
</evidence>
<feature type="region of interest" description="Disordered" evidence="1">
    <location>
        <begin position="167"/>
        <end position="194"/>
    </location>
</feature>
<keyword evidence="2" id="KW-0472">Membrane</keyword>
<keyword evidence="2" id="KW-0812">Transmembrane</keyword>
<reference evidence="4 5" key="1">
    <citation type="submission" date="2014-04" db="EMBL/GenBank/DDBJ databases">
        <title>Evolutionary Origins and Diversification of the Mycorrhizal Mutualists.</title>
        <authorList>
            <consortium name="DOE Joint Genome Institute"/>
            <consortium name="Mycorrhizal Genomics Consortium"/>
            <person name="Kohler A."/>
            <person name="Kuo A."/>
            <person name="Nagy L.G."/>
            <person name="Floudas D."/>
            <person name="Copeland A."/>
            <person name="Barry K.W."/>
            <person name="Cichocki N."/>
            <person name="Veneault-Fourrey C."/>
            <person name="LaButti K."/>
            <person name="Lindquist E.A."/>
            <person name="Lipzen A."/>
            <person name="Lundell T."/>
            <person name="Morin E."/>
            <person name="Murat C."/>
            <person name="Riley R."/>
            <person name="Ohm R."/>
            <person name="Sun H."/>
            <person name="Tunlid A."/>
            <person name="Henrissat B."/>
            <person name="Grigoriev I.V."/>
            <person name="Hibbett D.S."/>
            <person name="Martin F."/>
        </authorList>
    </citation>
    <scope>NUCLEOTIDE SEQUENCE [LARGE SCALE GENOMIC DNA]</scope>
    <source>
        <strain evidence="4 5">Koide BX008</strain>
    </source>
</reference>
<organism evidence="4 5">
    <name type="scientific">Amanita muscaria (strain Koide BX008)</name>
    <dbReference type="NCBI Taxonomy" id="946122"/>
    <lineage>
        <taxon>Eukaryota</taxon>
        <taxon>Fungi</taxon>
        <taxon>Dikarya</taxon>
        <taxon>Basidiomycota</taxon>
        <taxon>Agaricomycotina</taxon>
        <taxon>Agaricomycetes</taxon>
        <taxon>Agaricomycetidae</taxon>
        <taxon>Agaricales</taxon>
        <taxon>Pluteineae</taxon>
        <taxon>Amanitaceae</taxon>
        <taxon>Amanita</taxon>
    </lineage>
</organism>
<accession>A0A0C2XHI9</accession>
<feature type="transmembrane region" description="Helical" evidence="2">
    <location>
        <begin position="34"/>
        <end position="55"/>
    </location>
</feature>
<dbReference type="Proteomes" id="UP000054549">
    <property type="component" value="Unassembled WGS sequence"/>
</dbReference>
<feature type="transmembrane region" description="Helical" evidence="2">
    <location>
        <begin position="771"/>
        <end position="789"/>
    </location>
</feature>
<dbReference type="HOGENOM" id="CLU_351941_0_0_1"/>
<keyword evidence="5" id="KW-1185">Reference proteome</keyword>
<dbReference type="STRING" id="946122.A0A0C2XHI9"/>